<evidence type="ECO:0000256" key="4">
    <source>
        <dbReference type="ARBA" id="ARBA00023125"/>
    </source>
</evidence>
<dbReference type="PANTHER" id="PTHR48111">
    <property type="entry name" value="REGULATOR OF RPOS"/>
    <property type="match status" value="1"/>
</dbReference>
<evidence type="ECO:0000313" key="9">
    <source>
        <dbReference type="Proteomes" id="UP001321542"/>
    </source>
</evidence>
<reference evidence="8 9" key="2">
    <citation type="journal article" date="2023" name="ChemBioChem">
        <title>Acyltransferase Domain Exchange between Two Independent Type I Polyketide Synthases in the Same Producer Strain of Macrolide Antibiotics.</title>
        <authorList>
            <person name="Kudo F."/>
            <person name="Kishikawa K."/>
            <person name="Tsuboi K."/>
            <person name="Kido T."/>
            <person name="Usui T."/>
            <person name="Hashimoto J."/>
            <person name="Shin-Ya K."/>
            <person name="Miyanaga A."/>
            <person name="Eguchi T."/>
        </authorList>
    </citation>
    <scope>NUCLEOTIDE SEQUENCE [LARGE SCALE GENOMIC DNA]</scope>
    <source>
        <strain evidence="8 9">A-8890</strain>
    </source>
</reference>
<keyword evidence="1" id="KW-0597">Phosphoprotein</keyword>
<dbReference type="InterPro" id="IPR039420">
    <property type="entry name" value="WalR-like"/>
</dbReference>
<evidence type="ECO:0000256" key="1">
    <source>
        <dbReference type="ARBA" id="ARBA00022553"/>
    </source>
</evidence>
<evidence type="ECO:0000256" key="6">
    <source>
        <dbReference type="PROSITE-ProRule" id="PRU01091"/>
    </source>
</evidence>
<dbReference type="InterPro" id="IPR001867">
    <property type="entry name" value="OmpR/PhoB-type_DNA-bd"/>
</dbReference>
<evidence type="ECO:0000256" key="2">
    <source>
        <dbReference type="ARBA" id="ARBA00023012"/>
    </source>
</evidence>
<dbReference type="InterPro" id="IPR036388">
    <property type="entry name" value="WH-like_DNA-bd_sf"/>
</dbReference>
<dbReference type="Pfam" id="PF00486">
    <property type="entry name" value="Trans_reg_C"/>
    <property type="match status" value="1"/>
</dbReference>
<feature type="domain" description="OmpR/PhoB-type" evidence="7">
    <location>
        <begin position="1"/>
        <end position="101"/>
    </location>
</feature>
<dbReference type="EMBL" id="AP018448">
    <property type="protein sequence ID" value="BBC30343.1"/>
    <property type="molecule type" value="Genomic_DNA"/>
</dbReference>
<dbReference type="Gene3D" id="1.10.10.10">
    <property type="entry name" value="Winged helix-like DNA-binding domain superfamily/Winged helix DNA-binding domain"/>
    <property type="match status" value="1"/>
</dbReference>
<gene>
    <name evidence="8" type="ORF">SGFS_016370</name>
</gene>
<evidence type="ECO:0000259" key="7">
    <source>
        <dbReference type="PROSITE" id="PS51755"/>
    </source>
</evidence>
<keyword evidence="5" id="KW-0804">Transcription</keyword>
<dbReference type="SUPFAM" id="SSF46894">
    <property type="entry name" value="C-terminal effector domain of the bipartite response regulators"/>
    <property type="match status" value="1"/>
</dbReference>
<keyword evidence="9" id="KW-1185">Reference proteome</keyword>
<dbReference type="Proteomes" id="UP001321542">
    <property type="component" value="Chromosome"/>
</dbReference>
<reference evidence="8 9" key="1">
    <citation type="journal article" date="2010" name="ChemBioChem">
        <title>Cloning and characterization of the biosynthetic gene cluster of 16-membered macrolide antibiotic FD-891: involvement of a dual functional cytochrome P450 monooxygenase catalyzing epoxidation and hydroxylation.</title>
        <authorList>
            <person name="Kudo F."/>
            <person name="Motegi A."/>
            <person name="Mizoue K."/>
            <person name="Eguchi T."/>
        </authorList>
    </citation>
    <scope>NUCLEOTIDE SEQUENCE [LARGE SCALE GENOMIC DNA]</scope>
    <source>
        <strain evidence="8 9">A-8890</strain>
    </source>
</reference>
<sequence>MTAVARGGLLIDSESREVRLHGKLIEATRKEFDLLHYLASRPDVVVSRQRLMIDVWGHPSQAVLSAQASRTIDTHVSSLRGKLRDPDWIITVRGVGFRFGRN</sequence>
<organism evidence="8 9">
    <name type="scientific">Streptomyces graminofaciens</name>
    <dbReference type="NCBI Taxonomy" id="68212"/>
    <lineage>
        <taxon>Bacteria</taxon>
        <taxon>Bacillati</taxon>
        <taxon>Actinomycetota</taxon>
        <taxon>Actinomycetes</taxon>
        <taxon>Kitasatosporales</taxon>
        <taxon>Streptomycetaceae</taxon>
        <taxon>Streptomyces</taxon>
    </lineage>
</organism>
<name>A0ABM7F3L1_9ACTN</name>
<accession>A0ABM7F3L1</accession>
<dbReference type="PANTHER" id="PTHR48111:SF1">
    <property type="entry name" value="TWO-COMPONENT RESPONSE REGULATOR ORR33"/>
    <property type="match status" value="1"/>
</dbReference>
<dbReference type="CDD" id="cd00383">
    <property type="entry name" value="trans_reg_C"/>
    <property type="match status" value="1"/>
</dbReference>
<dbReference type="PROSITE" id="PS51755">
    <property type="entry name" value="OMPR_PHOB"/>
    <property type="match status" value="1"/>
</dbReference>
<dbReference type="InterPro" id="IPR016032">
    <property type="entry name" value="Sig_transdc_resp-reg_C-effctor"/>
</dbReference>
<keyword evidence="3" id="KW-0805">Transcription regulation</keyword>
<protein>
    <recommendedName>
        <fullName evidence="7">OmpR/PhoB-type domain-containing protein</fullName>
    </recommendedName>
</protein>
<evidence type="ECO:0000256" key="3">
    <source>
        <dbReference type="ARBA" id="ARBA00023015"/>
    </source>
</evidence>
<keyword evidence="4 6" id="KW-0238">DNA-binding</keyword>
<feature type="DNA-binding region" description="OmpR/PhoB-type" evidence="6">
    <location>
        <begin position="1"/>
        <end position="101"/>
    </location>
</feature>
<keyword evidence="2" id="KW-0902">Two-component regulatory system</keyword>
<evidence type="ECO:0000313" key="8">
    <source>
        <dbReference type="EMBL" id="BBC30343.1"/>
    </source>
</evidence>
<proteinExistence type="predicted"/>
<dbReference type="SMART" id="SM00862">
    <property type="entry name" value="Trans_reg_C"/>
    <property type="match status" value="1"/>
</dbReference>
<evidence type="ECO:0000256" key="5">
    <source>
        <dbReference type="ARBA" id="ARBA00023163"/>
    </source>
</evidence>